<proteinExistence type="predicted"/>
<reference evidence="1 2" key="1">
    <citation type="journal article" date="2017" name="J. Biotechnol.">
        <title>The complete genome sequence of Streptomyces autolyticus CGMCC 0516, the producer of geldanamycin, autolytimycin, reblastatin and elaiophylin.</title>
        <authorList>
            <person name="Yin M."/>
            <person name="Jiang M."/>
            <person name="Ren Z."/>
            <person name="Dong Y."/>
            <person name="Lu T."/>
        </authorList>
    </citation>
    <scope>NUCLEOTIDE SEQUENCE [LARGE SCALE GENOMIC DNA]</scope>
    <source>
        <strain evidence="1 2">CGMCC0516</strain>
    </source>
</reference>
<protein>
    <submittedName>
        <fullName evidence="1">Uncharacterized protein</fullName>
    </submittedName>
</protein>
<gene>
    <name evidence="1" type="ORF">BV401_00360</name>
</gene>
<accession>A0ABN4VXK2</accession>
<name>A0ABN4VXK2_9ACTN</name>
<dbReference type="EMBL" id="CP019458">
    <property type="protein sequence ID" value="AQA09201.1"/>
    <property type="molecule type" value="Genomic_DNA"/>
</dbReference>
<sequence>MNVQVPEPNRYETTWSVTCVFLASVGAWTRWSSSVRGTRITARLLAGMVTVSRKVPPVFFQLLATRPRTVS</sequence>
<keyword evidence="2" id="KW-1185">Reference proteome</keyword>
<evidence type="ECO:0000313" key="2">
    <source>
        <dbReference type="Proteomes" id="UP000187851"/>
    </source>
</evidence>
<organism evidence="1 2">
    <name type="scientific">Streptomyces autolyticus</name>
    <dbReference type="NCBI Taxonomy" id="75293"/>
    <lineage>
        <taxon>Bacteria</taxon>
        <taxon>Bacillati</taxon>
        <taxon>Actinomycetota</taxon>
        <taxon>Actinomycetes</taxon>
        <taxon>Kitasatosporales</taxon>
        <taxon>Streptomycetaceae</taxon>
        <taxon>Streptomyces</taxon>
    </lineage>
</organism>
<evidence type="ECO:0000313" key="1">
    <source>
        <dbReference type="EMBL" id="AQA09201.1"/>
    </source>
</evidence>
<dbReference type="Proteomes" id="UP000187851">
    <property type="component" value="Chromosome"/>
</dbReference>